<dbReference type="Proteomes" id="UP001057402">
    <property type="component" value="Chromosome 6"/>
</dbReference>
<gene>
    <name evidence="1" type="ORF">MLD38_020155</name>
</gene>
<evidence type="ECO:0000313" key="1">
    <source>
        <dbReference type="EMBL" id="KAI4364009.1"/>
    </source>
</evidence>
<sequence length="90" mass="10585">MIGVARWRPLLAVSVVTFALRKYYTQDRIRSEESLTFGDRFFFFNVSPFCSVHGRFAFGPADDRVRSRCLCCPFDPLRKLYLTTLARRLR</sequence>
<proteinExistence type="predicted"/>
<evidence type="ECO:0000313" key="2">
    <source>
        <dbReference type="Proteomes" id="UP001057402"/>
    </source>
</evidence>
<dbReference type="EMBL" id="CM042885">
    <property type="protein sequence ID" value="KAI4364009.1"/>
    <property type="molecule type" value="Genomic_DNA"/>
</dbReference>
<reference evidence="2" key="1">
    <citation type="journal article" date="2023" name="Front. Plant Sci.">
        <title>Chromosomal-level genome assembly of Melastoma candidum provides insights into trichome evolution.</title>
        <authorList>
            <person name="Zhong Y."/>
            <person name="Wu W."/>
            <person name="Sun C."/>
            <person name="Zou P."/>
            <person name="Liu Y."/>
            <person name="Dai S."/>
            <person name="Zhou R."/>
        </authorList>
    </citation>
    <scope>NUCLEOTIDE SEQUENCE [LARGE SCALE GENOMIC DNA]</scope>
</reference>
<keyword evidence="2" id="KW-1185">Reference proteome</keyword>
<protein>
    <submittedName>
        <fullName evidence="1">Uncharacterized protein</fullName>
    </submittedName>
</protein>
<comment type="caution">
    <text evidence="1">The sequence shown here is derived from an EMBL/GenBank/DDBJ whole genome shotgun (WGS) entry which is preliminary data.</text>
</comment>
<name>A0ACB9QFT6_9MYRT</name>
<accession>A0ACB9QFT6</accession>
<organism evidence="1 2">
    <name type="scientific">Melastoma candidum</name>
    <dbReference type="NCBI Taxonomy" id="119954"/>
    <lineage>
        <taxon>Eukaryota</taxon>
        <taxon>Viridiplantae</taxon>
        <taxon>Streptophyta</taxon>
        <taxon>Embryophyta</taxon>
        <taxon>Tracheophyta</taxon>
        <taxon>Spermatophyta</taxon>
        <taxon>Magnoliopsida</taxon>
        <taxon>eudicotyledons</taxon>
        <taxon>Gunneridae</taxon>
        <taxon>Pentapetalae</taxon>
        <taxon>rosids</taxon>
        <taxon>malvids</taxon>
        <taxon>Myrtales</taxon>
        <taxon>Melastomataceae</taxon>
        <taxon>Melastomatoideae</taxon>
        <taxon>Melastomateae</taxon>
        <taxon>Melastoma</taxon>
    </lineage>
</organism>